<keyword evidence="3" id="KW-1185">Reference proteome</keyword>
<evidence type="ECO:0000313" key="2">
    <source>
        <dbReference type="EMBL" id="KFE99588.1"/>
    </source>
</evidence>
<comment type="caution">
    <text evidence="2">The sequence shown here is derived from an EMBL/GenBank/DDBJ whole genome shotgun (WGS) entry which is preliminary data.</text>
</comment>
<proteinExistence type="predicted"/>
<keyword evidence="1" id="KW-0472">Membrane</keyword>
<sequence length="197" mass="22982">MDELELLKEDWSKNKNEFKNYSATEIYSMIKEKSISVTKNLLIIGLIEVILWFIIGYIDSEFPYFRIGLFTVFFILIIYSFKKIKVSQNSISLMRNILNLRKMVLGYALISFLAIVVGNIVNFKHNTQDFMAGYLDGKRNGTFNVTNPDSLTPELINYAAFAIVLIMVVFFLYWIYKNTYGKILINLKNNYQELNKS</sequence>
<dbReference type="Proteomes" id="UP000028713">
    <property type="component" value="Unassembled WGS sequence"/>
</dbReference>
<organism evidence="2 3">
    <name type="scientific">Chryseobacterium formosense</name>
    <dbReference type="NCBI Taxonomy" id="236814"/>
    <lineage>
        <taxon>Bacteria</taxon>
        <taxon>Pseudomonadati</taxon>
        <taxon>Bacteroidota</taxon>
        <taxon>Flavobacteriia</taxon>
        <taxon>Flavobacteriales</taxon>
        <taxon>Weeksellaceae</taxon>
        <taxon>Chryseobacterium group</taxon>
        <taxon>Chryseobacterium</taxon>
    </lineage>
</organism>
<accession>A0A085Z575</accession>
<feature type="transmembrane region" description="Helical" evidence="1">
    <location>
        <begin position="103"/>
        <end position="121"/>
    </location>
</feature>
<feature type="transmembrane region" description="Helical" evidence="1">
    <location>
        <begin position="155"/>
        <end position="176"/>
    </location>
</feature>
<dbReference type="AlphaFoldDB" id="A0A085Z575"/>
<dbReference type="RefSeq" id="WP_034673231.1">
    <property type="nucleotide sequence ID" value="NZ_FPAP01000004.1"/>
</dbReference>
<feature type="transmembrane region" description="Helical" evidence="1">
    <location>
        <begin position="64"/>
        <end position="82"/>
    </location>
</feature>
<dbReference type="STRING" id="236814.IX39_02695"/>
<keyword evidence="1" id="KW-0812">Transmembrane</keyword>
<feature type="transmembrane region" description="Helical" evidence="1">
    <location>
        <begin position="41"/>
        <end position="58"/>
    </location>
</feature>
<dbReference type="eggNOG" id="ENOG50302SZ">
    <property type="taxonomic scope" value="Bacteria"/>
</dbReference>
<dbReference type="EMBL" id="JPRP01000001">
    <property type="protein sequence ID" value="KFE99588.1"/>
    <property type="molecule type" value="Genomic_DNA"/>
</dbReference>
<evidence type="ECO:0000313" key="3">
    <source>
        <dbReference type="Proteomes" id="UP000028713"/>
    </source>
</evidence>
<name>A0A085Z575_9FLAO</name>
<gene>
    <name evidence="2" type="ORF">IX39_02695</name>
</gene>
<dbReference type="OrthoDB" id="709028at2"/>
<evidence type="ECO:0000256" key="1">
    <source>
        <dbReference type="SAM" id="Phobius"/>
    </source>
</evidence>
<protein>
    <submittedName>
        <fullName evidence="2">Uncharacterized protein</fullName>
    </submittedName>
</protein>
<keyword evidence="1" id="KW-1133">Transmembrane helix</keyword>
<reference evidence="2 3" key="1">
    <citation type="submission" date="2014-07" db="EMBL/GenBank/DDBJ databases">
        <title>Genome of Chryseobacterium formosense LMG 24722.</title>
        <authorList>
            <person name="Pipes S.E."/>
            <person name="Stropko S.J."/>
            <person name="Newman J.D."/>
        </authorList>
    </citation>
    <scope>NUCLEOTIDE SEQUENCE [LARGE SCALE GENOMIC DNA]</scope>
    <source>
        <strain evidence="2 3">LMG 24722</strain>
    </source>
</reference>